<dbReference type="EMBL" id="DXIQ01000092">
    <property type="protein sequence ID" value="HIV39989.1"/>
    <property type="molecule type" value="Genomic_DNA"/>
</dbReference>
<dbReference type="InterPro" id="IPR038720">
    <property type="entry name" value="YprB_RNase_H-like_dom"/>
</dbReference>
<dbReference type="InterPro" id="IPR012337">
    <property type="entry name" value="RNaseH-like_sf"/>
</dbReference>
<sequence length="87" mass="10030">MITTKEILCQENINIDKGFFPEEMCLEDTLFFDIETTGLSPGNSRVFLIGIITKDREDPFPVLLQFLAEENTENQHHPSNGWFALRL</sequence>
<proteinExistence type="predicted"/>
<dbReference type="AlphaFoldDB" id="A0A9D1TGI9"/>
<evidence type="ECO:0000313" key="3">
    <source>
        <dbReference type="Proteomes" id="UP000886814"/>
    </source>
</evidence>
<reference evidence="2" key="1">
    <citation type="journal article" date="2021" name="PeerJ">
        <title>Extensive microbial diversity within the chicken gut microbiome revealed by metagenomics and culture.</title>
        <authorList>
            <person name="Gilroy R."/>
            <person name="Ravi A."/>
            <person name="Getino M."/>
            <person name="Pursley I."/>
            <person name="Horton D.L."/>
            <person name="Alikhan N.F."/>
            <person name="Baker D."/>
            <person name="Gharbi K."/>
            <person name="Hall N."/>
            <person name="Watson M."/>
            <person name="Adriaenssens E.M."/>
            <person name="Foster-Nyarko E."/>
            <person name="Jarju S."/>
            <person name="Secka A."/>
            <person name="Antonio M."/>
            <person name="Oren A."/>
            <person name="Chaudhuri R.R."/>
            <person name="La Ragione R."/>
            <person name="Hildebrand F."/>
            <person name="Pallen M.J."/>
        </authorList>
    </citation>
    <scope>NUCLEOTIDE SEQUENCE</scope>
    <source>
        <strain evidence="2">CHK195-9823</strain>
    </source>
</reference>
<dbReference type="SUPFAM" id="SSF53098">
    <property type="entry name" value="Ribonuclease H-like"/>
    <property type="match status" value="1"/>
</dbReference>
<reference evidence="2" key="2">
    <citation type="submission" date="2021-04" db="EMBL/GenBank/DDBJ databases">
        <authorList>
            <person name="Gilroy R."/>
        </authorList>
    </citation>
    <scope>NUCLEOTIDE SEQUENCE</scope>
    <source>
        <strain evidence="2">CHK195-9823</strain>
    </source>
</reference>
<dbReference type="Proteomes" id="UP000886814">
    <property type="component" value="Unassembled WGS sequence"/>
</dbReference>
<gene>
    <name evidence="2" type="ORF">H9747_13515</name>
</gene>
<accession>A0A9D1TGI9</accession>
<evidence type="ECO:0000313" key="2">
    <source>
        <dbReference type="EMBL" id="HIV39989.1"/>
    </source>
</evidence>
<feature type="domain" description="YprB ribonuclease H-like" evidence="1">
    <location>
        <begin position="30"/>
        <end position="75"/>
    </location>
</feature>
<evidence type="ECO:0000259" key="1">
    <source>
        <dbReference type="Pfam" id="PF13482"/>
    </source>
</evidence>
<dbReference type="Pfam" id="PF13482">
    <property type="entry name" value="RNase_H_2"/>
    <property type="match status" value="1"/>
</dbReference>
<name>A0A9D1TGI9_9FIRM</name>
<comment type="caution">
    <text evidence="2">The sequence shown here is derived from an EMBL/GenBank/DDBJ whole genome shotgun (WGS) entry which is preliminary data.</text>
</comment>
<protein>
    <submittedName>
        <fullName evidence="2">Ribonuclease H-like domain-containing protein</fullName>
    </submittedName>
</protein>
<organism evidence="2 3">
    <name type="scientific">Candidatus Blautia stercorigallinarum</name>
    <dbReference type="NCBI Taxonomy" id="2838501"/>
    <lineage>
        <taxon>Bacteria</taxon>
        <taxon>Bacillati</taxon>
        <taxon>Bacillota</taxon>
        <taxon>Clostridia</taxon>
        <taxon>Lachnospirales</taxon>
        <taxon>Lachnospiraceae</taxon>
        <taxon>Blautia</taxon>
    </lineage>
</organism>